<dbReference type="OrthoDB" id="4020008at2"/>
<gene>
    <name evidence="2" type="ORF">EXE57_16485</name>
</gene>
<dbReference type="GO" id="GO:0016740">
    <property type="term" value="F:transferase activity"/>
    <property type="evidence" value="ECO:0007669"/>
    <property type="project" value="UniProtKB-KW"/>
</dbReference>
<dbReference type="PANTHER" id="PTHR21310:SF15">
    <property type="entry name" value="AMINOGLYCOSIDE PHOSPHOTRANSFERASE DOMAIN-CONTAINING PROTEIN"/>
    <property type="match status" value="1"/>
</dbReference>
<dbReference type="KEGG" id="noy:EXE57_16485"/>
<reference evidence="2 3" key="1">
    <citation type="submission" date="2019-03" db="EMBL/GenBank/DDBJ databases">
        <title>Three New Species of Nocardioides, Nocardioides euryhalodurans sp. nov., Nocardioides seonyuensis sp. nov. and Nocardioides eburneoflavus sp. nov., Iolated from Soil.</title>
        <authorList>
            <person name="Roh S.G."/>
            <person name="Lee C."/>
            <person name="Kim M.-K."/>
            <person name="Kim S.B."/>
        </authorList>
    </citation>
    <scope>NUCLEOTIDE SEQUENCE [LARGE SCALE GENOMIC DNA]</scope>
    <source>
        <strain evidence="2 3">MMS17-SY117</strain>
    </source>
</reference>
<feature type="domain" description="Aminoglycoside phosphotransferase" evidence="1">
    <location>
        <begin position="16"/>
        <end position="214"/>
    </location>
</feature>
<dbReference type="InterPro" id="IPR051678">
    <property type="entry name" value="AGP_Transferase"/>
</dbReference>
<sequence length="255" mass="28099">MPVTEQGWDSHAEVVEGRWLDRTPRRPEVRTWLEVEARLMPRLAPRLPLAVPVPVLLDTQPPRARHLLVPGDPVDRDLLDATDGRVVGEFLRSLHDTPASVWAGTGIGADTDRLPMLETMDQQVVPLLPADLRDAGKALLTRCRAASHHRVLRHGDLGPEHLLTTDGRVTGVIDWTDVALGDPALDLAWLVHRTPGPFADALVTAYGPTREELARGRDWHLLGPWWEVRHGLTGGGREYAGSGLDGVVERLRGTP</sequence>
<dbReference type="PANTHER" id="PTHR21310">
    <property type="entry name" value="AMINOGLYCOSIDE PHOSPHOTRANSFERASE-RELATED-RELATED"/>
    <property type="match status" value="1"/>
</dbReference>
<organism evidence="2 3">
    <name type="scientific">Nocardioides euryhalodurans</name>
    <dbReference type="NCBI Taxonomy" id="2518370"/>
    <lineage>
        <taxon>Bacteria</taxon>
        <taxon>Bacillati</taxon>
        <taxon>Actinomycetota</taxon>
        <taxon>Actinomycetes</taxon>
        <taxon>Propionibacteriales</taxon>
        <taxon>Nocardioidaceae</taxon>
        <taxon>Nocardioides</taxon>
    </lineage>
</organism>
<accession>A0A4P7GRR0</accession>
<dbReference type="AlphaFoldDB" id="A0A4P7GRR0"/>
<proteinExistence type="predicted"/>
<dbReference type="Gene3D" id="3.30.200.20">
    <property type="entry name" value="Phosphorylase Kinase, domain 1"/>
    <property type="match status" value="1"/>
</dbReference>
<dbReference type="InterPro" id="IPR002575">
    <property type="entry name" value="Aminoglycoside_PTrfase"/>
</dbReference>
<dbReference type="SUPFAM" id="SSF56112">
    <property type="entry name" value="Protein kinase-like (PK-like)"/>
    <property type="match status" value="1"/>
</dbReference>
<keyword evidence="3" id="KW-1185">Reference proteome</keyword>
<keyword evidence="2" id="KW-0808">Transferase</keyword>
<name>A0A4P7GRR0_9ACTN</name>
<dbReference type="Gene3D" id="3.90.1200.10">
    <property type="match status" value="1"/>
</dbReference>
<dbReference type="Proteomes" id="UP000294894">
    <property type="component" value="Chromosome"/>
</dbReference>
<protein>
    <submittedName>
        <fullName evidence="2">Aminoglycoside phosphotransferase</fullName>
    </submittedName>
</protein>
<evidence type="ECO:0000313" key="3">
    <source>
        <dbReference type="Proteomes" id="UP000294894"/>
    </source>
</evidence>
<evidence type="ECO:0000259" key="1">
    <source>
        <dbReference type="Pfam" id="PF01636"/>
    </source>
</evidence>
<dbReference type="InterPro" id="IPR011009">
    <property type="entry name" value="Kinase-like_dom_sf"/>
</dbReference>
<dbReference type="EMBL" id="CP038267">
    <property type="protein sequence ID" value="QBR94561.1"/>
    <property type="molecule type" value="Genomic_DNA"/>
</dbReference>
<evidence type="ECO:0000313" key="2">
    <source>
        <dbReference type="EMBL" id="QBR94561.1"/>
    </source>
</evidence>
<dbReference type="Pfam" id="PF01636">
    <property type="entry name" value="APH"/>
    <property type="match status" value="1"/>
</dbReference>